<dbReference type="SMART" id="SM00778">
    <property type="entry name" value="Prim_Zn_Ribbon"/>
    <property type="match status" value="1"/>
</dbReference>
<evidence type="ECO:0000313" key="3">
    <source>
        <dbReference type="Proteomes" id="UP000184533"/>
    </source>
</evidence>
<dbReference type="RefSeq" id="WP_052950701.1">
    <property type="nucleotide sequence ID" value="NZ_FQVC01000001.1"/>
</dbReference>
<dbReference type="SUPFAM" id="SSF57783">
    <property type="entry name" value="Zinc beta-ribbon"/>
    <property type="match status" value="1"/>
</dbReference>
<sequence>MQRKIGDRVQGRWTEILSALGIPAAALTGKHVPCPVCGGKDRFRFDDKDGRGTWFCAQQHGTDSSNPSGSAGNGFRLLMDLNACDFSKAARLVESVIGAKAAPVDRLAELEHRHDQAETLAAVWAMWRSARPIVAGDLADQYLRKRLGAYVPSRALRFHPAVSRNGQPCAVMLAAFVDVHGNLAGLQRTFLTQHGDKAPGHAPRLTMGSLPAGGAVRLARHDKVLGIAEGVETALAAAALHGVPCWSALNAGRLEAWEPPAGVTKVLIFGDNDTNNVGQSAASALAQRLSGLVDTQVMIPPLQETDWNDVHLSMLSRLSA</sequence>
<keyword evidence="2" id="KW-0378">Hydrolase</keyword>
<dbReference type="InterPro" id="IPR013237">
    <property type="entry name" value="Phage_T7_Gp4_N"/>
</dbReference>
<dbReference type="Proteomes" id="UP000184533">
    <property type="component" value="Unassembled WGS sequence"/>
</dbReference>
<dbReference type="Pfam" id="PF08273">
    <property type="entry name" value="Zn_Ribbon_Prim"/>
    <property type="match status" value="1"/>
</dbReference>
<reference evidence="2 3" key="1">
    <citation type="submission" date="2016-11" db="EMBL/GenBank/DDBJ databases">
        <authorList>
            <person name="Jaros S."/>
            <person name="Januszkiewicz K."/>
            <person name="Wedrychowicz H."/>
        </authorList>
    </citation>
    <scope>NUCLEOTIDE SEQUENCE [LARGE SCALE GENOMIC DNA]</scope>
    <source>
        <strain evidence="2 3">DSM 17137</strain>
    </source>
</reference>
<gene>
    <name evidence="2" type="ORF">SAMN02745223_00543</name>
</gene>
<dbReference type="InterPro" id="IPR006171">
    <property type="entry name" value="TOPRIM_dom"/>
</dbReference>
<keyword evidence="2" id="KW-0347">Helicase</keyword>
<dbReference type="CDD" id="cd01029">
    <property type="entry name" value="TOPRIM_primases"/>
    <property type="match status" value="1"/>
</dbReference>
<dbReference type="Pfam" id="PF13362">
    <property type="entry name" value="Toprim_3"/>
    <property type="match status" value="1"/>
</dbReference>
<dbReference type="GO" id="GO:0004386">
    <property type="term" value="F:helicase activity"/>
    <property type="evidence" value="ECO:0007669"/>
    <property type="project" value="UniProtKB-KW"/>
</dbReference>
<keyword evidence="2" id="KW-0067">ATP-binding</keyword>
<protein>
    <submittedName>
        <fullName evidence="2">Putative DNA primase/helicase</fullName>
    </submittedName>
</protein>
<dbReference type="InterPro" id="IPR034154">
    <property type="entry name" value="TOPRIM_DnaG/twinkle"/>
</dbReference>
<dbReference type="Pfam" id="PF23639">
    <property type="entry name" value="DUF7146"/>
    <property type="match status" value="1"/>
</dbReference>
<keyword evidence="2" id="KW-0547">Nucleotide-binding</keyword>
<organism evidence="2 3">
    <name type="scientific">Devosia limi DSM 17137</name>
    <dbReference type="NCBI Taxonomy" id="1121477"/>
    <lineage>
        <taxon>Bacteria</taxon>
        <taxon>Pseudomonadati</taxon>
        <taxon>Pseudomonadota</taxon>
        <taxon>Alphaproteobacteria</taxon>
        <taxon>Hyphomicrobiales</taxon>
        <taxon>Devosiaceae</taxon>
        <taxon>Devosia</taxon>
    </lineage>
</organism>
<accession>A0A1M4TY98</accession>
<dbReference type="EMBL" id="FQVC01000001">
    <property type="protein sequence ID" value="SHE49452.1"/>
    <property type="molecule type" value="Genomic_DNA"/>
</dbReference>
<proteinExistence type="predicted"/>
<feature type="domain" description="DNA primase/helicase Gp4 N-terminal Bacteriophage T7-like" evidence="1">
    <location>
        <begin position="29"/>
        <end position="64"/>
    </location>
</feature>
<dbReference type="AlphaFoldDB" id="A0A1M4TY98"/>
<name>A0A1M4TY98_9HYPH</name>
<dbReference type="GO" id="GO:0008270">
    <property type="term" value="F:zinc ion binding"/>
    <property type="evidence" value="ECO:0007669"/>
    <property type="project" value="InterPro"/>
</dbReference>
<evidence type="ECO:0000259" key="1">
    <source>
        <dbReference type="SMART" id="SM00778"/>
    </source>
</evidence>
<evidence type="ECO:0000313" key="2">
    <source>
        <dbReference type="EMBL" id="SHE49452.1"/>
    </source>
</evidence>
<dbReference type="OrthoDB" id="9775547at2"/>
<dbReference type="InterPro" id="IPR055570">
    <property type="entry name" value="DUF7146"/>
</dbReference>